<evidence type="ECO:0000313" key="2">
    <source>
        <dbReference type="Proteomes" id="UP001372338"/>
    </source>
</evidence>
<keyword evidence="2" id="KW-1185">Reference proteome</keyword>
<accession>A0AAN9ILK7</accession>
<organism evidence="1 2">
    <name type="scientific">Crotalaria pallida</name>
    <name type="common">Smooth rattlebox</name>
    <name type="synonym">Crotalaria striata</name>
    <dbReference type="NCBI Taxonomy" id="3830"/>
    <lineage>
        <taxon>Eukaryota</taxon>
        <taxon>Viridiplantae</taxon>
        <taxon>Streptophyta</taxon>
        <taxon>Embryophyta</taxon>
        <taxon>Tracheophyta</taxon>
        <taxon>Spermatophyta</taxon>
        <taxon>Magnoliopsida</taxon>
        <taxon>eudicotyledons</taxon>
        <taxon>Gunneridae</taxon>
        <taxon>Pentapetalae</taxon>
        <taxon>rosids</taxon>
        <taxon>fabids</taxon>
        <taxon>Fabales</taxon>
        <taxon>Fabaceae</taxon>
        <taxon>Papilionoideae</taxon>
        <taxon>50 kb inversion clade</taxon>
        <taxon>genistoids sensu lato</taxon>
        <taxon>core genistoids</taxon>
        <taxon>Crotalarieae</taxon>
        <taxon>Crotalaria</taxon>
    </lineage>
</organism>
<reference evidence="1 2" key="1">
    <citation type="submission" date="2024-01" db="EMBL/GenBank/DDBJ databases">
        <title>The genomes of 5 underutilized Papilionoideae crops provide insights into root nodulation and disease resistanc.</title>
        <authorList>
            <person name="Yuan L."/>
        </authorList>
    </citation>
    <scope>NUCLEOTIDE SEQUENCE [LARGE SCALE GENOMIC DNA]</scope>
    <source>
        <strain evidence="1">ZHUSHIDOU_FW_LH</strain>
        <tissue evidence="1">Leaf</tissue>
    </source>
</reference>
<dbReference type="EMBL" id="JAYWIO010000002">
    <property type="protein sequence ID" value="KAK7281141.1"/>
    <property type="molecule type" value="Genomic_DNA"/>
</dbReference>
<proteinExistence type="predicted"/>
<protein>
    <submittedName>
        <fullName evidence="1">Uncharacterized protein</fullName>
    </submittedName>
</protein>
<gene>
    <name evidence="1" type="ORF">RIF29_08864</name>
</gene>
<comment type="caution">
    <text evidence="1">The sequence shown here is derived from an EMBL/GenBank/DDBJ whole genome shotgun (WGS) entry which is preliminary data.</text>
</comment>
<sequence>MVGAAIAKVAAEEDVISNRRKGEERAMAHPCDLSTSFPVAITGSDGVFGVFGGDVEGVVGVSYGSDGGEGVSRVACGGDEGVGWSF</sequence>
<name>A0AAN9ILK7_CROPI</name>
<dbReference type="Proteomes" id="UP001372338">
    <property type="component" value="Unassembled WGS sequence"/>
</dbReference>
<evidence type="ECO:0000313" key="1">
    <source>
        <dbReference type="EMBL" id="KAK7281141.1"/>
    </source>
</evidence>
<dbReference type="AlphaFoldDB" id="A0AAN9ILK7"/>